<evidence type="ECO:0000313" key="1">
    <source>
        <dbReference type="EMBL" id="AXH66906.1"/>
    </source>
</evidence>
<protein>
    <submittedName>
        <fullName evidence="1">Uncharacterized protein</fullName>
    </submittedName>
</protein>
<dbReference type="Proteomes" id="UP000259988">
    <property type="component" value="Segment"/>
</dbReference>
<evidence type="ECO:0000313" key="2">
    <source>
        <dbReference type="Proteomes" id="UP000259988"/>
    </source>
</evidence>
<keyword evidence="2" id="KW-1185">Reference proteome</keyword>
<dbReference type="RefSeq" id="YP_009839595.1">
    <property type="nucleotide sequence ID" value="NC_048721.1"/>
</dbReference>
<reference evidence="1 2" key="1">
    <citation type="submission" date="2018-07" db="EMBL/GenBank/DDBJ databases">
        <authorList>
            <person name="Cook J.L."/>
            <person name="Tucker S.D."/>
            <person name="Kassa A.K."/>
            <person name="Jones J.A."/>
            <person name="Khadka D."/>
            <person name="Klug H.M."/>
            <person name="Layton S.R."/>
            <person name="Nayek S."/>
            <person name="Bhuiyan S."/>
            <person name="Kim T."/>
            <person name="Hughes L.E."/>
            <person name="Garlena R.A."/>
            <person name="Russell D.A."/>
            <person name="Pope W.H."/>
            <person name="Jacobs-Sera D."/>
            <person name="Hatfull G.F."/>
        </authorList>
    </citation>
    <scope>NUCLEOTIDE SEQUENCE [LARGE SCALE GENOMIC DNA]</scope>
</reference>
<gene>
    <name evidence="1" type="primary">195</name>
    <name evidence="1" type="ORF">SEA_STARPLATINUM_195</name>
</gene>
<sequence>MCEMNRWENEGGKTTKLPCIFHGKEYKEHDFYYGDQCRRCGVWKDEQD</sequence>
<dbReference type="GeneID" id="55609886"/>
<dbReference type="EMBL" id="MH576965">
    <property type="protein sequence ID" value="AXH66906.1"/>
    <property type="molecule type" value="Genomic_DNA"/>
</dbReference>
<accession>A0A345M8T5</accession>
<dbReference type="KEGG" id="vg:55609886"/>
<proteinExistence type="predicted"/>
<organism evidence="1 2">
    <name type="scientific">Streptomyces phage StarPlatinum</name>
    <dbReference type="NCBI Taxonomy" id="2283265"/>
    <lineage>
        <taxon>Viruses</taxon>
        <taxon>Duplodnaviria</taxon>
        <taxon>Heunggongvirae</taxon>
        <taxon>Uroviricota</taxon>
        <taxon>Caudoviricetes</taxon>
        <taxon>Stanwilliamsviridae</taxon>
        <taxon>Boydwoodruffvirinae</taxon>
        <taxon>Karimacvirus</taxon>
        <taxon>Karimacvirus starplatinum</taxon>
        <taxon>Streptomyces virus StarPlatinum</taxon>
    </lineage>
</organism>
<name>A0A345M8T5_9CAUD</name>